<accession>A0A455SJ47</accession>
<name>A0A455SJ47_9CHLR</name>
<evidence type="ECO:0000313" key="1">
    <source>
        <dbReference type="EMBL" id="BBH87756.1"/>
    </source>
</evidence>
<protein>
    <submittedName>
        <fullName evidence="1">Uncharacterized protein</fullName>
    </submittedName>
</protein>
<sequence>MKQRGKRVEHRVYYLHRQIIVQWSENRYSIEPPNMRDWKEGVKQRGKRVEHRVYHLHKQMKQHGKRLQYQVYYFLRWIWRNRESRVVTII</sequence>
<gene>
    <name evidence="1" type="ORF">KTC_25070</name>
</gene>
<dbReference type="EMBL" id="AP019376">
    <property type="protein sequence ID" value="BBH87756.1"/>
    <property type="molecule type" value="Genomic_DNA"/>
</dbReference>
<reference evidence="1" key="1">
    <citation type="submission" date="2018-12" db="EMBL/GenBank/DDBJ databases">
        <title>Novel natural products biosynthetic potential of the class Ktedonobacteria.</title>
        <authorList>
            <person name="Zheng Y."/>
            <person name="Saitou A."/>
            <person name="Wang C.M."/>
            <person name="Toyoda A."/>
            <person name="Minakuchi Y."/>
            <person name="Sekiguchi Y."/>
            <person name="Ueda K."/>
            <person name="Takano H."/>
            <person name="Sakai Y."/>
            <person name="Yokota A."/>
            <person name="Yabe S."/>
        </authorList>
    </citation>
    <scope>NUCLEOTIDE SEQUENCE</scope>
    <source>
        <strain evidence="1">COM3</strain>
    </source>
</reference>
<dbReference type="AlphaFoldDB" id="A0A455SJ47"/>
<organism evidence="1">
    <name type="scientific">Thermosporothrix sp. COM3</name>
    <dbReference type="NCBI Taxonomy" id="2490863"/>
    <lineage>
        <taxon>Bacteria</taxon>
        <taxon>Bacillati</taxon>
        <taxon>Chloroflexota</taxon>
        <taxon>Ktedonobacteria</taxon>
        <taxon>Ktedonobacterales</taxon>
        <taxon>Thermosporotrichaceae</taxon>
        <taxon>Thermosporothrix</taxon>
    </lineage>
</organism>
<proteinExistence type="predicted"/>